<accession>K8EQY2</accession>
<dbReference type="eggNOG" id="KOG3733">
    <property type="taxonomic scope" value="Eukaryota"/>
</dbReference>
<organism evidence="9 10">
    <name type="scientific">Bathycoccus prasinos</name>
    <dbReference type="NCBI Taxonomy" id="41875"/>
    <lineage>
        <taxon>Eukaryota</taxon>
        <taxon>Viridiplantae</taxon>
        <taxon>Chlorophyta</taxon>
        <taxon>Mamiellophyceae</taxon>
        <taxon>Mamiellales</taxon>
        <taxon>Bathycoccaceae</taxon>
        <taxon>Bathycoccus</taxon>
    </lineage>
</organism>
<keyword evidence="10" id="KW-1185">Reference proteome</keyword>
<evidence type="ECO:0000256" key="4">
    <source>
        <dbReference type="ARBA" id="ARBA00023136"/>
    </source>
</evidence>
<dbReference type="STRING" id="41875.K8EQY2"/>
<keyword evidence="2 6" id="KW-0812">Transmembrane</keyword>
<feature type="chain" id="PRO_5003919607" description="Polycystin cation channel PKD1/PKD2 domain-containing protein" evidence="7">
    <location>
        <begin position="35"/>
        <end position="527"/>
    </location>
</feature>
<dbReference type="PANTHER" id="PTHR12127:SF7">
    <property type="entry name" value="SD02261P"/>
    <property type="match status" value="1"/>
</dbReference>
<proteinExistence type="predicted"/>
<evidence type="ECO:0000256" key="2">
    <source>
        <dbReference type="ARBA" id="ARBA00022692"/>
    </source>
</evidence>
<dbReference type="AlphaFoldDB" id="K8EQY2"/>
<comment type="subcellular location">
    <subcellularLocation>
        <location evidence="1">Membrane</location>
        <topology evidence="1">Multi-pass membrane protein</topology>
    </subcellularLocation>
</comment>
<evidence type="ECO:0000256" key="3">
    <source>
        <dbReference type="ARBA" id="ARBA00022989"/>
    </source>
</evidence>
<feature type="domain" description="Polycystin cation channel PKD1/PKD2" evidence="8">
    <location>
        <begin position="333"/>
        <end position="465"/>
    </location>
</feature>
<reference evidence="9 10" key="1">
    <citation type="submission" date="2011-10" db="EMBL/GenBank/DDBJ databases">
        <authorList>
            <person name="Genoscope - CEA"/>
        </authorList>
    </citation>
    <scope>NUCLEOTIDE SEQUENCE [LARGE SCALE GENOMIC DNA]</scope>
    <source>
        <strain evidence="9 10">RCC 1105</strain>
    </source>
</reference>
<dbReference type="OrthoDB" id="263481at2759"/>
<name>K8EQY2_9CHLO</name>
<evidence type="ECO:0000259" key="8">
    <source>
        <dbReference type="Pfam" id="PF08016"/>
    </source>
</evidence>
<sequence length="527" mass="59161">MLLSYAKKKTKAKTNPLVWLQLLLAVLSTKSVLQDVAEDRPFVVSSKAALVELFFFPEANGGVRVSNTKRNVAFVYDSNALIRSIESTVERYFHLPELALNELELIEKDGIEVRVKTLKNLNFEGKGGLGVAPGNEINVDEYEESYRITSKTSAKEWKKRILGIDDTDVDGAQTAKRDFLRSLLSLELKFQARSLHREMDKLVLFDFDVSVNYSLESRGGRVQIEIIIGGNHVGGESFKSVETVFEDCFLLSLIAFTQVAVLRSTFNAKKKTDGDGGYARVRFPRRMRSLVSQSLFNRSIALETCANLVLFVGCLASISWQVLPQEGFGLGRNFARGLNGFGCFLIWASLGRHMTNLPPYDVAFRAISRGLPVVLQFAVGSAPLLMGFTTLGVALFAEETEKFKNLENGFLTLFSVMNGDIIFESARDMKRGIIGHVYIIIFVVIFVYTIISTFVSIMQKAFAEIESEKRRHEESSIHHVDVNDDNENNTRERRKTNAEEETTTFRRELSAIKDALASLERSILIAR</sequence>
<dbReference type="PANTHER" id="PTHR12127">
    <property type="entry name" value="MUCOLIPIN"/>
    <property type="match status" value="1"/>
</dbReference>
<dbReference type="RefSeq" id="XP_007508322.1">
    <property type="nucleotide sequence ID" value="XM_007508260.1"/>
</dbReference>
<evidence type="ECO:0000256" key="1">
    <source>
        <dbReference type="ARBA" id="ARBA00004141"/>
    </source>
</evidence>
<keyword evidence="4 6" id="KW-0472">Membrane</keyword>
<feature type="region of interest" description="Disordered" evidence="5">
    <location>
        <begin position="473"/>
        <end position="502"/>
    </location>
</feature>
<dbReference type="InterPro" id="IPR013122">
    <property type="entry name" value="PKD1_2_channel"/>
</dbReference>
<dbReference type="Gene3D" id="1.10.287.70">
    <property type="match status" value="1"/>
</dbReference>
<dbReference type="Pfam" id="PF08016">
    <property type="entry name" value="PKD_channel"/>
    <property type="match status" value="1"/>
</dbReference>
<protein>
    <recommendedName>
        <fullName evidence="8">Polycystin cation channel PKD1/PKD2 domain-containing protein</fullName>
    </recommendedName>
</protein>
<dbReference type="GeneID" id="19010925"/>
<feature type="transmembrane region" description="Helical" evidence="6">
    <location>
        <begin position="438"/>
        <end position="458"/>
    </location>
</feature>
<dbReference type="KEGG" id="bpg:Bathy17g00600"/>
<evidence type="ECO:0000256" key="7">
    <source>
        <dbReference type="SAM" id="SignalP"/>
    </source>
</evidence>
<evidence type="ECO:0000313" key="10">
    <source>
        <dbReference type="Proteomes" id="UP000198341"/>
    </source>
</evidence>
<dbReference type="GO" id="GO:0072345">
    <property type="term" value="F:NAADP-sensitive calcium-release channel activity"/>
    <property type="evidence" value="ECO:0007669"/>
    <property type="project" value="TreeGrafter"/>
</dbReference>
<dbReference type="Proteomes" id="UP000198341">
    <property type="component" value="Chromosome 17"/>
</dbReference>
<dbReference type="InterPro" id="IPR039031">
    <property type="entry name" value="Mucolipin"/>
</dbReference>
<dbReference type="EMBL" id="FO082262">
    <property type="protein sequence ID" value="CCO20426.1"/>
    <property type="molecule type" value="Genomic_DNA"/>
</dbReference>
<gene>
    <name evidence="9" type="ordered locus">Bathy17g00600</name>
</gene>
<evidence type="ECO:0000313" key="9">
    <source>
        <dbReference type="EMBL" id="CCO20426.1"/>
    </source>
</evidence>
<keyword evidence="7" id="KW-0732">Signal</keyword>
<keyword evidence="3 6" id="KW-1133">Transmembrane helix</keyword>
<evidence type="ECO:0000256" key="6">
    <source>
        <dbReference type="SAM" id="Phobius"/>
    </source>
</evidence>
<evidence type="ECO:0000256" key="5">
    <source>
        <dbReference type="SAM" id="MobiDB-lite"/>
    </source>
</evidence>
<dbReference type="GO" id="GO:0016020">
    <property type="term" value="C:membrane"/>
    <property type="evidence" value="ECO:0007669"/>
    <property type="project" value="UniProtKB-SubCell"/>
</dbReference>
<feature type="signal peptide" evidence="7">
    <location>
        <begin position="1"/>
        <end position="34"/>
    </location>
</feature>
<feature type="transmembrane region" description="Helical" evidence="6">
    <location>
        <begin position="371"/>
        <end position="397"/>
    </location>
</feature>